<dbReference type="Pfam" id="PF00024">
    <property type="entry name" value="PAN_1"/>
    <property type="match status" value="1"/>
</dbReference>
<feature type="domain" description="Apple" evidence="3">
    <location>
        <begin position="164"/>
        <end position="247"/>
    </location>
</feature>
<feature type="chain" id="PRO_5017365175" description="Apple domain-containing protein" evidence="2">
    <location>
        <begin position="21"/>
        <end position="249"/>
    </location>
</feature>
<comment type="caution">
    <text evidence="4">The sequence shown here is derived from an EMBL/GenBank/DDBJ whole genome shotgun (WGS) entry which is preliminary data.</text>
</comment>
<organism evidence="4 5">
    <name type="scientific">Fusarium longipes</name>
    <dbReference type="NCBI Taxonomy" id="694270"/>
    <lineage>
        <taxon>Eukaryota</taxon>
        <taxon>Fungi</taxon>
        <taxon>Dikarya</taxon>
        <taxon>Ascomycota</taxon>
        <taxon>Pezizomycotina</taxon>
        <taxon>Sordariomycetes</taxon>
        <taxon>Hypocreomycetidae</taxon>
        <taxon>Hypocreales</taxon>
        <taxon>Nectriaceae</taxon>
        <taxon>Fusarium</taxon>
    </lineage>
</organism>
<dbReference type="InterPro" id="IPR003609">
    <property type="entry name" value="Pan_app"/>
</dbReference>
<dbReference type="SUPFAM" id="SSF57414">
    <property type="entry name" value="Hairpin loop containing domain-like"/>
    <property type="match status" value="1"/>
</dbReference>
<name>A0A395T7Q5_9HYPO</name>
<evidence type="ECO:0000313" key="4">
    <source>
        <dbReference type="EMBL" id="RGP80748.1"/>
    </source>
</evidence>
<evidence type="ECO:0000259" key="3">
    <source>
        <dbReference type="PROSITE" id="PS50948"/>
    </source>
</evidence>
<evidence type="ECO:0000256" key="2">
    <source>
        <dbReference type="SAM" id="SignalP"/>
    </source>
</evidence>
<keyword evidence="5" id="KW-1185">Reference proteome</keyword>
<protein>
    <recommendedName>
        <fullName evidence="3">Apple domain-containing protein</fullName>
    </recommendedName>
</protein>
<evidence type="ECO:0000256" key="1">
    <source>
        <dbReference type="SAM" id="Coils"/>
    </source>
</evidence>
<reference evidence="4 5" key="1">
    <citation type="journal article" date="2018" name="PLoS Pathog.">
        <title>Evolution of structural diversity of trichothecenes, a family of toxins produced by plant pathogenic and entomopathogenic fungi.</title>
        <authorList>
            <person name="Proctor R.H."/>
            <person name="McCormick S.P."/>
            <person name="Kim H.S."/>
            <person name="Cardoza R.E."/>
            <person name="Stanley A.M."/>
            <person name="Lindo L."/>
            <person name="Kelly A."/>
            <person name="Brown D.W."/>
            <person name="Lee T."/>
            <person name="Vaughan M.M."/>
            <person name="Alexander N.J."/>
            <person name="Busman M."/>
            <person name="Gutierrez S."/>
        </authorList>
    </citation>
    <scope>NUCLEOTIDE SEQUENCE [LARGE SCALE GENOMIC DNA]</scope>
    <source>
        <strain evidence="4 5">NRRL 20695</strain>
    </source>
</reference>
<gene>
    <name evidence="4" type="ORF">FLONG3_1088</name>
</gene>
<evidence type="ECO:0000313" key="5">
    <source>
        <dbReference type="Proteomes" id="UP000266234"/>
    </source>
</evidence>
<feature type="signal peptide" evidence="2">
    <location>
        <begin position="1"/>
        <end position="20"/>
    </location>
</feature>
<dbReference type="Proteomes" id="UP000266234">
    <property type="component" value="Unassembled WGS sequence"/>
</dbReference>
<sequence>MKLLHTFLAFVAITCSQVFATYCEPVAEWEVTPGYKVRLECNLYRHGPATPHIASVEACAILCRHSGIPGAVCSYSEAVKICVVAQPDAPLISKHDIFLMTPIEENTCSTKLEACQKSHTKFEEELNQAIRDLDQKNKELAEEKNTVTVLQNQLDEANIRCKNCPIYEEPTRCGAKLHAFGGGVVGRGTTREACKAKCLSEPSCHAYNYYNGNPKGNDPAGCRLYNQATKYLTVTNDSRCNMYDRLCKD</sequence>
<proteinExistence type="predicted"/>
<keyword evidence="1" id="KW-0175">Coiled coil</keyword>
<keyword evidence="2" id="KW-0732">Signal</keyword>
<accession>A0A395T7Q5</accession>
<feature type="coiled-coil region" evidence="1">
    <location>
        <begin position="112"/>
        <end position="160"/>
    </location>
</feature>
<dbReference type="AlphaFoldDB" id="A0A395T7Q5"/>
<dbReference type="EMBL" id="PXOG01000024">
    <property type="protein sequence ID" value="RGP80748.1"/>
    <property type="molecule type" value="Genomic_DNA"/>
</dbReference>
<dbReference type="PROSITE" id="PS50948">
    <property type="entry name" value="PAN"/>
    <property type="match status" value="1"/>
</dbReference>